<sequence>MTGTGGVSGGVLRDGWSLRDFVSRRRDRLRGTHPTTVLRRLRAGVLAMVLATALLYLLVSAQAGRQITAAKRTDAAVRNLGDAREEAARATTALRNAAGTGEVALIGTGTEFANATARVNSLVTSATEGNADGQQGLIQIQFVQGQLTTSVQLADTAVRDYDRSGPAGLNAALQALTAPREQDRVTKRPIPYTGGLLNSLADLQQQQRDALGRQQNSNWLDPAHVWALLVGPAFVMLLCVLATADVVARSFRRYVSPRLLLALLATAAVGVTTSVLCRYAAGRLTGHTPFAAPWTTALALALLAAAGVLAWLAYRPRLAEYRFPRS</sequence>
<keyword evidence="1" id="KW-0472">Membrane</keyword>
<accession>A0ABW6H5B7</accession>
<comment type="caution">
    <text evidence="2">The sequence shown here is derived from an EMBL/GenBank/DDBJ whole genome shotgun (WGS) entry which is preliminary data.</text>
</comment>
<keyword evidence="3" id="KW-1185">Reference proteome</keyword>
<gene>
    <name evidence="2" type="ORF">ACFW88_13015</name>
</gene>
<evidence type="ECO:0000313" key="2">
    <source>
        <dbReference type="EMBL" id="MFE1751445.1"/>
    </source>
</evidence>
<dbReference type="EMBL" id="JBHYTS010000016">
    <property type="protein sequence ID" value="MFE1751445.1"/>
    <property type="molecule type" value="Genomic_DNA"/>
</dbReference>
<dbReference type="Proteomes" id="UP001599756">
    <property type="component" value="Unassembled WGS sequence"/>
</dbReference>
<reference evidence="2 3" key="1">
    <citation type="submission" date="2024-09" db="EMBL/GenBank/DDBJ databases">
        <title>The Natural Products Discovery Center: Release of the First 8490 Sequenced Strains for Exploring Actinobacteria Biosynthetic Diversity.</title>
        <authorList>
            <person name="Kalkreuter E."/>
            <person name="Kautsar S.A."/>
            <person name="Yang D."/>
            <person name="Bader C.D."/>
            <person name="Teijaro C.N."/>
            <person name="Fluegel L."/>
            <person name="Davis C.M."/>
            <person name="Simpson J.R."/>
            <person name="Lauterbach L."/>
            <person name="Steele A.D."/>
            <person name="Gui C."/>
            <person name="Meng S."/>
            <person name="Li G."/>
            <person name="Viehrig K."/>
            <person name="Ye F."/>
            <person name="Su P."/>
            <person name="Kiefer A.F."/>
            <person name="Nichols A."/>
            <person name="Cepeda A.J."/>
            <person name="Yan W."/>
            <person name="Fan B."/>
            <person name="Jiang Y."/>
            <person name="Adhikari A."/>
            <person name="Zheng C.-J."/>
            <person name="Schuster L."/>
            <person name="Cowan T.M."/>
            <person name="Smanski M.J."/>
            <person name="Chevrette M.G."/>
            <person name="De Carvalho L.P.S."/>
            <person name="Shen B."/>
        </authorList>
    </citation>
    <scope>NUCLEOTIDE SEQUENCE [LARGE SCALE GENOMIC DNA]</scope>
    <source>
        <strain evidence="2 3">NPDC059500</strain>
    </source>
</reference>
<evidence type="ECO:0008006" key="4">
    <source>
        <dbReference type="Google" id="ProtNLM"/>
    </source>
</evidence>
<keyword evidence="1" id="KW-0812">Transmembrane</keyword>
<protein>
    <recommendedName>
        <fullName evidence="4">Integral membrane protein</fullName>
    </recommendedName>
</protein>
<feature type="transmembrane region" description="Helical" evidence="1">
    <location>
        <begin position="41"/>
        <end position="59"/>
    </location>
</feature>
<evidence type="ECO:0000313" key="3">
    <source>
        <dbReference type="Proteomes" id="UP001599756"/>
    </source>
</evidence>
<proteinExistence type="predicted"/>
<keyword evidence="1" id="KW-1133">Transmembrane helix</keyword>
<feature type="transmembrane region" description="Helical" evidence="1">
    <location>
        <begin position="293"/>
        <end position="314"/>
    </location>
</feature>
<feature type="transmembrane region" description="Helical" evidence="1">
    <location>
        <begin position="259"/>
        <end position="281"/>
    </location>
</feature>
<organism evidence="2 3">
    <name type="scientific">Streptomyces anandii</name>
    <dbReference type="NCBI Taxonomy" id="285454"/>
    <lineage>
        <taxon>Bacteria</taxon>
        <taxon>Bacillati</taxon>
        <taxon>Actinomycetota</taxon>
        <taxon>Actinomycetes</taxon>
        <taxon>Kitasatosporales</taxon>
        <taxon>Streptomycetaceae</taxon>
        <taxon>Streptomyces</taxon>
    </lineage>
</organism>
<feature type="transmembrane region" description="Helical" evidence="1">
    <location>
        <begin position="225"/>
        <end position="247"/>
    </location>
</feature>
<evidence type="ECO:0000256" key="1">
    <source>
        <dbReference type="SAM" id="Phobius"/>
    </source>
</evidence>
<dbReference type="RefSeq" id="WP_381800406.1">
    <property type="nucleotide sequence ID" value="NZ_JBHYTS010000016.1"/>
</dbReference>
<name>A0ABW6H5B7_9ACTN</name>